<dbReference type="Pfam" id="PF02765">
    <property type="entry name" value="POT1"/>
    <property type="match status" value="1"/>
</dbReference>
<feature type="compositionally biased region" description="Polar residues" evidence="5">
    <location>
        <begin position="951"/>
        <end position="960"/>
    </location>
</feature>
<feature type="compositionally biased region" description="Basic and acidic residues" evidence="5">
    <location>
        <begin position="771"/>
        <end position="784"/>
    </location>
</feature>
<keyword evidence="4" id="KW-0238">DNA-binding</keyword>
<proteinExistence type="predicted"/>
<evidence type="ECO:0000256" key="4">
    <source>
        <dbReference type="ARBA" id="ARBA00023125"/>
    </source>
</evidence>
<dbReference type="SMART" id="SM00976">
    <property type="entry name" value="Telo_bind"/>
    <property type="match status" value="1"/>
</dbReference>
<feature type="compositionally biased region" description="Acidic residues" evidence="5">
    <location>
        <begin position="611"/>
        <end position="633"/>
    </location>
</feature>
<evidence type="ECO:0000256" key="5">
    <source>
        <dbReference type="SAM" id="MobiDB-lite"/>
    </source>
</evidence>
<keyword evidence="2" id="KW-0158">Chromosome</keyword>
<dbReference type="GO" id="GO:0000783">
    <property type="term" value="C:nuclear telomere cap complex"/>
    <property type="evidence" value="ECO:0007669"/>
    <property type="project" value="TreeGrafter"/>
</dbReference>
<dbReference type="STRING" id="158607.A0A2P5ICS2"/>
<keyword evidence="8" id="KW-1185">Reference proteome</keyword>
<feature type="compositionally biased region" description="Basic and acidic residues" evidence="5">
    <location>
        <begin position="965"/>
        <end position="977"/>
    </location>
</feature>
<organism evidence="7 8">
    <name type="scientific">Diaporthe helianthi</name>
    <dbReference type="NCBI Taxonomy" id="158607"/>
    <lineage>
        <taxon>Eukaryota</taxon>
        <taxon>Fungi</taxon>
        <taxon>Dikarya</taxon>
        <taxon>Ascomycota</taxon>
        <taxon>Pezizomycotina</taxon>
        <taxon>Sordariomycetes</taxon>
        <taxon>Sordariomycetidae</taxon>
        <taxon>Diaporthales</taxon>
        <taxon>Diaporthaceae</taxon>
        <taxon>Diaporthe</taxon>
    </lineage>
</organism>
<dbReference type="PANTHER" id="PTHR14513:SF0">
    <property type="entry name" value="PROTECTION OF TELOMERES PROTEIN 1"/>
    <property type="match status" value="1"/>
</dbReference>
<evidence type="ECO:0000256" key="1">
    <source>
        <dbReference type="ARBA" id="ARBA00004574"/>
    </source>
</evidence>
<comment type="subcellular location">
    <subcellularLocation>
        <location evidence="1">Chromosome</location>
        <location evidence="1">Telomere</location>
    </subcellularLocation>
</comment>
<comment type="caution">
    <text evidence="7">The sequence shown here is derived from an EMBL/GenBank/DDBJ whole genome shotgun (WGS) entry which is preliminary data.</text>
</comment>
<feature type="domain" description="Telomeric single stranded DNA binding POT1/Cdc13" evidence="6">
    <location>
        <begin position="1348"/>
        <end position="1483"/>
    </location>
</feature>
<dbReference type="SUPFAM" id="SSF50249">
    <property type="entry name" value="Nucleic acid-binding proteins"/>
    <property type="match status" value="1"/>
</dbReference>
<feature type="compositionally biased region" description="Acidic residues" evidence="5">
    <location>
        <begin position="785"/>
        <end position="819"/>
    </location>
</feature>
<feature type="region of interest" description="Disordered" evidence="5">
    <location>
        <begin position="951"/>
        <end position="1072"/>
    </location>
</feature>
<feature type="region of interest" description="Disordered" evidence="5">
    <location>
        <begin position="458"/>
        <end position="913"/>
    </location>
</feature>
<dbReference type="InterPro" id="IPR028389">
    <property type="entry name" value="POT1"/>
</dbReference>
<accession>A0A2P5ICS2</accession>
<evidence type="ECO:0000256" key="3">
    <source>
        <dbReference type="ARBA" id="ARBA00022895"/>
    </source>
</evidence>
<dbReference type="GO" id="GO:0098505">
    <property type="term" value="F:G-rich strand telomeric DNA binding"/>
    <property type="evidence" value="ECO:0007669"/>
    <property type="project" value="TreeGrafter"/>
</dbReference>
<feature type="region of interest" description="Disordered" evidence="5">
    <location>
        <begin position="1164"/>
        <end position="1306"/>
    </location>
</feature>
<dbReference type="InterPro" id="IPR012340">
    <property type="entry name" value="NA-bd_OB-fold"/>
</dbReference>
<evidence type="ECO:0000259" key="6">
    <source>
        <dbReference type="SMART" id="SM00976"/>
    </source>
</evidence>
<feature type="compositionally biased region" description="Low complexity" evidence="5">
    <location>
        <begin position="482"/>
        <end position="496"/>
    </location>
</feature>
<reference evidence="7" key="1">
    <citation type="submission" date="2017-09" db="EMBL/GenBank/DDBJ databases">
        <title>Polyketide synthases of a Diaporthe helianthi virulent isolate.</title>
        <authorList>
            <person name="Baroncelli R."/>
        </authorList>
    </citation>
    <scope>NUCLEOTIDE SEQUENCE [LARGE SCALE GENOMIC DNA]</scope>
    <source>
        <strain evidence="7">7/96</strain>
    </source>
</reference>
<dbReference type="InParanoid" id="A0A2P5ICS2"/>
<evidence type="ECO:0000313" key="7">
    <source>
        <dbReference type="EMBL" id="POS80291.1"/>
    </source>
</evidence>
<sequence length="1511" mass="163764">MAAADGDVERLLTTKTATPIAQLGPELPDQGTRKVHGEVTITWPFSSFSKSVAFLVAEPDFRLRRDKGQVRVQLNGPSAEAVGALDIGSGDEVTLDLDGVEWARDDEPARPPGSRSDWQLKFVGKLTLKVTLGESQETKFISINQPVPNEPEEAFEPIPFAEIDTTLFDDEPVKQDSARPAVNEYASPIFMKRSRASYAPLFALDLDEELEADGGRRGKGRKRPRYSVQNGRWRYREESSSPEPEIPQDSPSPPPPSSATDGDDVMQDAPPKPQTADGACQTVELELPPPPKSVESKPTRSPAGALPSSPPLSGRLPAQYMGTTDTGVQASTSSLEAMAHGQRRPSPASLFEAPPTTSGLSEPIANFQAGFGIPQSVSHSMQNHQGTQLPHHLEGHAVPSQPQFGQPINTQSMFGQSGLKPNIFGQPSNVAAGFGNMGVPMAESVRFGFGEQPQSTLGSMPYVSSQTPFSHHEAHYQSEAYPDPQQSSASASPPSHRSSEYAMQHSQSNQAMNETHALVSEPQIGNGGAPLWAAGPQASSPWHALSHVQNPEDLLSDSSAPVGTPPGMIPPGVEDGTRSQDEMREQGLLSQPVFEQGVPRAALPHGRGSSADDDEDLMDSDERADYDEDEKGDDYDMRNYRGNSDDDDDEFESRRQRPLPDEDLLEEGEEDYDEQEDYDEDEDYEEENEPVNQHAYRQPILQRAPLPQAPKEPVFIDLLTDSEDDEEAAAPPPKSQFGRQQMDGIAKSEPESVSRGHPAPGSLAPSLQNRHITELSEQESHGSAEGEDNELEGEDEGSLVDEEGSSEPENDQASEDDADMNVAGPALAEVSDDVERTSEIEVPYRSIVSAPPKADGASSSTAQSRQQSQVGEGSNIEEAATKVDSTLESTQDQRAGELVLDKEVDEVDEDQHEVDERVAHLQTQPIELAATLQTQSGDIAASFQTQVMNAVESNITSSSPGRGPIRSDSEDDQRTSELGEDGSEPEMNGQRAEQHSDQMLEVSNEERHGAGTTGLDMTPVVRNQTSESKSFEGFSDEQEEAPPSPPESQHREGPVTRSMDISMTTVSSHVETQVTDEKGAVFQTQDTEIVLMHTSVAGEDTEMSATDDKVLRIADRAVSRPGELESESESVKNGRAASHDEAPLDLDEDLAMSDAISEPLGNEIVAVSSPLRPTDSEEAGESRAADLVGKEAASALSDEEDFHDASELLQAEESPSLAHFDDRASFVTANSQASEPREAEDAESPSVRKSKRSSRIRTLREESSMQFAKPSRASRRGSRIPPDQSPSPRTTRSQTMSFQQVASPNYEQEDMLARAGLRSPSRRKVSATSANKAKNDLVKRLGTEMPECALLKDLKSYNKNTLDFAAVVTSTNTTPQRTKARQYVSSFTISDPSIAPQGVIEVSLFRAHKDYLPVVEPGDSILLRRFTVISLPGRGFGLRTEEESSWAVFNTDGEDAAPQVRGPPVELSDTETSYVVDLRAWYAALDEGAKGKLAGAVGEAVQKGKESRGEK</sequence>
<feature type="compositionally biased region" description="Polar residues" evidence="5">
    <location>
        <begin position="1059"/>
        <end position="1072"/>
    </location>
</feature>
<name>A0A2P5ICS2_DIAHE</name>
<dbReference type="InterPro" id="IPR011564">
    <property type="entry name" value="Telomer_end-bd_POT1/Cdc13"/>
</dbReference>
<protein>
    <recommendedName>
        <fullName evidence="6">Telomeric single stranded DNA binding POT1/Cdc13 domain-containing protein</fullName>
    </recommendedName>
</protein>
<evidence type="ECO:0000256" key="2">
    <source>
        <dbReference type="ARBA" id="ARBA00022454"/>
    </source>
</evidence>
<dbReference type="Gene3D" id="2.40.50.140">
    <property type="entry name" value="Nucleic acid-binding proteins"/>
    <property type="match status" value="1"/>
</dbReference>
<dbReference type="OrthoDB" id="5363079at2759"/>
<feature type="compositionally biased region" description="Polar residues" evidence="5">
    <location>
        <begin position="458"/>
        <end position="469"/>
    </location>
</feature>
<dbReference type="Proteomes" id="UP000094444">
    <property type="component" value="Unassembled WGS sequence"/>
</dbReference>
<dbReference type="GO" id="GO:0010521">
    <property type="term" value="F:telomerase inhibitor activity"/>
    <property type="evidence" value="ECO:0007669"/>
    <property type="project" value="TreeGrafter"/>
</dbReference>
<dbReference type="CDD" id="cd04497">
    <property type="entry name" value="hPOT1_OB1_like"/>
    <property type="match status" value="1"/>
</dbReference>
<feature type="compositionally biased region" description="Basic and acidic residues" evidence="5">
    <location>
        <begin position="1129"/>
        <end position="1142"/>
    </location>
</feature>
<feature type="compositionally biased region" description="Basic residues" evidence="5">
    <location>
        <begin position="1248"/>
        <end position="1257"/>
    </location>
</feature>
<feature type="region of interest" description="Disordered" evidence="5">
    <location>
        <begin position="209"/>
        <end position="357"/>
    </location>
</feature>
<feature type="compositionally biased region" description="Polar residues" evidence="5">
    <location>
        <begin position="883"/>
        <end position="893"/>
    </location>
</feature>
<evidence type="ECO:0000313" key="8">
    <source>
        <dbReference type="Proteomes" id="UP000094444"/>
    </source>
</evidence>
<dbReference type="GO" id="GO:0016233">
    <property type="term" value="P:telomere capping"/>
    <property type="evidence" value="ECO:0007669"/>
    <property type="project" value="TreeGrafter"/>
</dbReference>
<dbReference type="PANTHER" id="PTHR14513">
    <property type="entry name" value="PROTECTION OF TELOMERES 1"/>
    <property type="match status" value="1"/>
</dbReference>
<dbReference type="EMBL" id="MAVT02000059">
    <property type="protein sequence ID" value="POS80291.1"/>
    <property type="molecule type" value="Genomic_DNA"/>
</dbReference>
<feature type="compositionally biased region" description="Polar residues" evidence="5">
    <location>
        <begin position="321"/>
        <end position="335"/>
    </location>
</feature>
<feature type="compositionally biased region" description="Basic and acidic residues" evidence="5">
    <location>
        <begin position="575"/>
        <end position="585"/>
    </location>
</feature>
<dbReference type="GO" id="GO:0032210">
    <property type="term" value="P:regulation of telomere maintenance via telomerase"/>
    <property type="evidence" value="ECO:0007669"/>
    <property type="project" value="TreeGrafter"/>
</dbReference>
<feature type="compositionally biased region" description="Polar residues" evidence="5">
    <location>
        <begin position="504"/>
        <end position="513"/>
    </location>
</feature>
<gene>
    <name evidence="7" type="ORF">DHEL01_v201307</name>
</gene>
<keyword evidence="3" id="KW-0779">Telomere</keyword>
<feature type="region of interest" description="Disordered" evidence="5">
    <location>
        <begin position="1117"/>
        <end position="1146"/>
    </location>
</feature>
<feature type="compositionally biased region" description="Acidic residues" evidence="5">
    <location>
        <begin position="903"/>
        <end position="913"/>
    </location>
</feature>
<feature type="compositionally biased region" description="Low complexity" evidence="5">
    <location>
        <begin position="300"/>
        <end position="318"/>
    </location>
</feature>
<feature type="compositionally biased region" description="Low complexity" evidence="5">
    <location>
        <begin position="857"/>
        <end position="869"/>
    </location>
</feature>
<feature type="compositionally biased region" description="Acidic residues" evidence="5">
    <location>
        <begin position="661"/>
        <end position="689"/>
    </location>
</feature>
<feature type="compositionally biased region" description="Basic and acidic residues" evidence="5">
    <location>
        <begin position="992"/>
        <end position="1009"/>
    </location>
</feature>
<feature type="region of interest" description="Disordered" evidence="5">
    <location>
        <begin position="14"/>
        <end position="33"/>
    </location>
</feature>
<feature type="compositionally biased region" description="Polar residues" evidence="5">
    <location>
        <begin position="1286"/>
        <end position="1306"/>
    </location>
</feature>